<feature type="region of interest" description="Disordered" evidence="1">
    <location>
        <begin position="278"/>
        <end position="310"/>
    </location>
</feature>
<dbReference type="Proteomes" id="UP001190700">
    <property type="component" value="Unassembled WGS sequence"/>
</dbReference>
<feature type="region of interest" description="Disordered" evidence="1">
    <location>
        <begin position="192"/>
        <end position="245"/>
    </location>
</feature>
<evidence type="ECO:0000313" key="3">
    <source>
        <dbReference type="Proteomes" id="UP001190700"/>
    </source>
</evidence>
<comment type="caution">
    <text evidence="2">The sequence shown here is derived from an EMBL/GenBank/DDBJ whole genome shotgun (WGS) entry which is preliminary data.</text>
</comment>
<accession>A0AAE0FQ28</accession>
<gene>
    <name evidence="2" type="ORF">CYMTET_28072</name>
</gene>
<dbReference type="EMBL" id="LGRX02015710">
    <property type="protein sequence ID" value="KAK3263106.1"/>
    <property type="molecule type" value="Genomic_DNA"/>
</dbReference>
<organism evidence="2 3">
    <name type="scientific">Cymbomonas tetramitiformis</name>
    <dbReference type="NCBI Taxonomy" id="36881"/>
    <lineage>
        <taxon>Eukaryota</taxon>
        <taxon>Viridiplantae</taxon>
        <taxon>Chlorophyta</taxon>
        <taxon>Pyramimonadophyceae</taxon>
        <taxon>Pyramimonadales</taxon>
        <taxon>Pyramimonadaceae</taxon>
        <taxon>Cymbomonas</taxon>
    </lineage>
</organism>
<protein>
    <submittedName>
        <fullName evidence="2">Uncharacterized protein</fullName>
    </submittedName>
</protein>
<sequence length="478" mass="50760">MEAGGLRDARPGCVECREVGGIGGEKGDVSEGRWGGARKGGGGLSLTGSRALMRLDTLPGTPLLMRAEGALQTAQHQVHGAGQRMDALAHLGRESPGVEAVEVASSGSGRIPHERDAQDIWRMGSGALIHAWSCARAPSTGRSWVELTELGQPTGGRREPLRCFVTVSGAAYEATWRQRGDAPRHHVEEAKLLIRPSPRSRWMNGTGPRPTPQAAAQDGRGKVKGKGQGRRATEETSTDPGLAASLEGLARSVRMSAENRRNMLQLVQQNLAQNGVQVTPQGADSQPSHCSLRPIYKTHHSSPPPGKPAALLGAYGTTSATPSVRAASSTACDMTLEDAPAERHDGRRHTPRAFQVPDLVTDKWRLGLHFPSASLAIASSPNEQEAQELQNREVSGWGSRECWALRGYLGLPGARGGVPQSQPMCKRVVGDSGASLQAYERAVWSTTKSAAGSTDARRYPRQGSTIIFPSGAASCDII</sequence>
<feature type="compositionally biased region" description="Polar residues" evidence="1">
    <location>
        <begin position="278"/>
        <end position="289"/>
    </location>
</feature>
<evidence type="ECO:0000313" key="2">
    <source>
        <dbReference type="EMBL" id="KAK3263106.1"/>
    </source>
</evidence>
<name>A0AAE0FQ28_9CHLO</name>
<dbReference type="AlphaFoldDB" id="A0AAE0FQ28"/>
<proteinExistence type="predicted"/>
<reference evidence="2 3" key="1">
    <citation type="journal article" date="2015" name="Genome Biol. Evol.">
        <title>Comparative Genomics of a Bacterivorous Green Alga Reveals Evolutionary Causalities and Consequences of Phago-Mixotrophic Mode of Nutrition.</title>
        <authorList>
            <person name="Burns J.A."/>
            <person name="Paasch A."/>
            <person name="Narechania A."/>
            <person name="Kim E."/>
        </authorList>
    </citation>
    <scope>NUCLEOTIDE SEQUENCE [LARGE SCALE GENOMIC DNA]</scope>
    <source>
        <strain evidence="2 3">PLY_AMNH</strain>
    </source>
</reference>
<keyword evidence="3" id="KW-1185">Reference proteome</keyword>
<evidence type="ECO:0000256" key="1">
    <source>
        <dbReference type="SAM" id="MobiDB-lite"/>
    </source>
</evidence>